<feature type="compositionally biased region" description="Basic and acidic residues" evidence="1">
    <location>
        <begin position="325"/>
        <end position="334"/>
    </location>
</feature>
<organism evidence="2 3">
    <name type="scientific">Polychaeton citri CBS 116435</name>
    <dbReference type="NCBI Taxonomy" id="1314669"/>
    <lineage>
        <taxon>Eukaryota</taxon>
        <taxon>Fungi</taxon>
        <taxon>Dikarya</taxon>
        <taxon>Ascomycota</taxon>
        <taxon>Pezizomycotina</taxon>
        <taxon>Dothideomycetes</taxon>
        <taxon>Dothideomycetidae</taxon>
        <taxon>Capnodiales</taxon>
        <taxon>Capnodiaceae</taxon>
        <taxon>Polychaeton</taxon>
    </lineage>
</organism>
<dbReference type="Proteomes" id="UP000799441">
    <property type="component" value="Unassembled WGS sequence"/>
</dbReference>
<dbReference type="EMBL" id="MU003769">
    <property type="protein sequence ID" value="KAF2724953.1"/>
    <property type="molecule type" value="Genomic_DNA"/>
</dbReference>
<feature type="compositionally biased region" description="Basic and acidic residues" evidence="1">
    <location>
        <begin position="556"/>
        <end position="565"/>
    </location>
</feature>
<keyword evidence="3" id="KW-1185">Reference proteome</keyword>
<feature type="compositionally biased region" description="Low complexity" evidence="1">
    <location>
        <begin position="290"/>
        <end position="302"/>
    </location>
</feature>
<feature type="compositionally biased region" description="Polar residues" evidence="1">
    <location>
        <begin position="516"/>
        <end position="526"/>
    </location>
</feature>
<protein>
    <submittedName>
        <fullName evidence="2">Uncharacterized protein</fullName>
    </submittedName>
</protein>
<feature type="compositionally biased region" description="Low complexity" evidence="1">
    <location>
        <begin position="495"/>
        <end position="515"/>
    </location>
</feature>
<feature type="compositionally biased region" description="Basic and acidic residues" evidence="1">
    <location>
        <begin position="606"/>
        <end position="616"/>
    </location>
</feature>
<proteinExistence type="predicted"/>
<evidence type="ECO:0000256" key="1">
    <source>
        <dbReference type="SAM" id="MobiDB-lite"/>
    </source>
</evidence>
<reference evidence="2" key="1">
    <citation type="journal article" date="2020" name="Stud. Mycol.">
        <title>101 Dothideomycetes genomes: a test case for predicting lifestyles and emergence of pathogens.</title>
        <authorList>
            <person name="Haridas S."/>
            <person name="Albert R."/>
            <person name="Binder M."/>
            <person name="Bloem J."/>
            <person name="Labutti K."/>
            <person name="Salamov A."/>
            <person name="Andreopoulos B."/>
            <person name="Baker S."/>
            <person name="Barry K."/>
            <person name="Bills G."/>
            <person name="Bluhm B."/>
            <person name="Cannon C."/>
            <person name="Castanera R."/>
            <person name="Culley D."/>
            <person name="Daum C."/>
            <person name="Ezra D."/>
            <person name="Gonzalez J."/>
            <person name="Henrissat B."/>
            <person name="Kuo A."/>
            <person name="Liang C."/>
            <person name="Lipzen A."/>
            <person name="Lutzoni F."/>
            <person name="Magnuson J."/>
            <person name="Mondo S."/>
            <person name="Nolan M."/>
            <person name="Ohm R."/>
            <person name="Pangilinan J."/>
            <person name="Park H.-J."/>
            <person name="Ramirez L."/>
            <person name="Alfaro M."/>
            <person name="Sun H."/>
            <person name="Tritt A."/>
            <person name="Yoshinaga Y."/>
            <person name="Zwiers L.-H."/>
            <person name="Turgeon B."/>
            <person name="Goodwin S."/>
            <person name="Spatafora J."/>
            <person name="Crous P."/>
            <person name="Grigoriev I."/>
        </authorList>
    </citation>
    <scope>NUCLEOTIDE SEQUENCE</scope>
    <source>
        <strain evidence="2">CBS 116435</strain>
    </source>
</reference>
<sequence length="933" mass="104665">MTERVGRYFWTSVFAFSDDARQDILGRATQHHPDLSVTYNNEDAMFELACPNIRGPEVDESFAALAANYIIEELRRAAQHDREPKVERYPEGKINTIVAQGEMPRSLSSLHPQIATHNTITTIIINNESRDIDIGIIKLSGVPDPVRRRLLSNNNPRIFSLARAVKRNAGFTSDLMHSPYTGPALSYNHELKHLLFHPVKPIGMVVTVQRLPDSESQVQTWEHDGFKPMVRQWLAGMGKTKLVDPNEKREMPVETARMIQVPLSQPIVGRPRVARVARVPIDDTSDSESDSSTTSGESMESKSPPPFSRPLMSGDKSGSSLPFRRGIEQSHTEDPVDPTIRRNKKANALPVSSARCEAIVPPGHHFSTSLTPEDANTSDPRIQIDQMHQSASRTLGSCSTALGTFDRFPAWSQYTNVDKYGLTGHPSKQADWEYQSNIGSSSIRSLRYPASVPFTSDKGHAPMPPQRGPFSWENKISYSPMVPSGMLVDISEENPAPGRSFPSPASRPSSSSAQPMHQQGNKPNSISHLTLYIDPQRVKDQDNPIEERLLTLDENEFPRLHDTMRQKARGKTKNRKGRKSERLHGSSKMSQIKPLLELPDPPPPPREAREQPRHESNVILRNTSKTGDGYLDALLLQQTASILQNCRFPAAANIHFGVALLQDNANQDRVLSLQRAQTKLSASRDACDFVKRLTSSDSDIGAVVGQILKQTDTEVQSSIYYDIHLQDVNKLLYILRVDPDDPSQYSAIRKVPPYGTVTIFNVLRTHDMRLEIVEAGDLDPRLPKTILDVIVGSLECNGDATEIKGKLTPEIAAVPAVQYRHSLRLTHMEFTYIVDYMLDPGRTLSAKRLDDKSMRLNHRLWWEIKLDAERQITDQNSGTDVCRRLFTEAMEITKFLDGVGQNNEGPLKEYAADMSRLKDMQREAEKAAMPKFW</sequence>
<comment type="caution">
    <text evidence="2">The sequence shown here is derived from an EMBL/GenBank/DDBJ whole genome shotgun (WGS) entry which is preliminary data.</text>
</comment>
<feature type="region of interest" description="Disordered" evidence="1">
    <location>
        <begin position="556"/>
        <end position="619"/>
    </location>
</feature>
<dbReference type="OrthoDB" id="10265971at2759"/>
<evidence type="ECO:0000313" key="2">
    <source>
        <dbReference type="EMBL" id="KAF2724953.1"/>
    </source>
</evidence>
<dbReference type="AlphaFoldDB" id="A0A9P4QCX7"/>
<feature type="region of interest" description="Disordered" evidence="1">
    <location>
        <begin position="277"/>
        <end position="348"/>
    </location>
</feature>
<accession>A0A9P4QCX7</accession>
<feature type="region of interest" description="Disordered" evidence="1">
    <location>
        <begin position="488"/>
        <end position="526"/>
    </location>
</feature>
<feature type="compositionally biased region" description="Basic residues" evidence="1">
    <location>
        <begin position="566"/>
        <end position="581"/>
    </location>
</feature>
<gene>
    <name evidence="2" type="ORF">K431DRAFT_331398</name>
</gene>
<evidence type="ECO:0000313" key="3">
    <source>
        <dbReference type="Proteomes" id="UP000799441"/>
    </source>
</evidence>
<name>A0A9P4QCX7_9PEZI</name>